<dbReference type="GO" id="GO:0004866">
    <property type="term" value="F:endopeptidase inhibitor activity"/>
    <property type="evidence" value="ECO:0007669"/>
    <property type="project" value="InterPro"/>
</dbReference>
<dbReference type="SMART" id="SM00452">
    <property type="entry name" value="STI"/>
    <property type="match status" value="1"/>
</dbReference>
<accession>A0AAV1QPZ4</accession>
<evidence type="ECO:0000313" key="2">
    <source>
        <dbReference type="EMBL" id="CAK7323626.1"/>
    </source>
</evidence>
<dbReference type="PANTHER" id="PTHR33107:SF5">
    <property type="entry name" value="KUNITZ TRYPSIN INHIBITOR 5"/>
    <property type="match status" value="1"/>
</dbReference>
<dbReference type="InterPro" id="IPR002160">
    <property type="entry name" value="Prot_inh_Kunz-lg"/>
</dbReference>
<sequence>MKPMLLALSFLLSTSMITLFSEAARASGNVLRDLKGAKASGNVLRDLKGDELRAVIFSTSDEENVITDSTPLSISFDTKSSCAESTTWIIKEDESSTSAGFFVTVGGAKDYRNTEFRLINEGGILTSNYKLRAIFVVRGLGYISAVGVEDSLVGARRLSMTEAPLLVSFRKVEDDINGLRNE</sequence>
<dbReference type="AlphaFoldDB" id="A0AAV1QPZ4"/>
<dbReference type="PANTHER" id="PTHR33107">
    <property type="entry name" value="KUNITZ TRYPSIN INHIBITOR 2"/>
    <property type="match status" value="1"/>
</dbReference>
<dbReference type="Proteomes" id="UP001314170">
    <property type="component" value="Unassembled WGS sequence"/>
</dbReference>
<dbReference type="SUPFAM" id="SSF50386">
    <property type="entry name" value="STI-like"/>
    <property type="match status" value="1"/>
</dbReference>
<keyword evidence="3" id="KW-1185">Reference proteome</keyword>
<protein>
    <submittedName>
        <fullName evidence="2">Uncharacterized protein</fullName>
    </submittedName>
</protein>
<proteinExistence type="predicted"/>
<feature type="signal peptide" evidence="1">
    <location>
        <begin position="1"/>
        <end position="26"/>
    </location>
</feature>
<dbReference type="EMBL" id="CAWUPB010000130">
    <property type="protein sequence ID" value="CAK7323626.1"/>
    <property type="molecule type" value="Genomic_DNA"/>
</dbReference>
<evidence type="ECO:0000313" key="3">
    <source>
        <dbReference type="Proteomes" id="UP001314170"/>
    </source>
</evidence>
<dbReference type="Pfam" id="PF00197">
    <property type="entry name" value="Kunitz_legume"/>
    <property type="match status" value="1"/>
</dbReference>
<comment type="caution">
    <text evidence="2">The sequence shown here is derived from an EMBL/GenBank/DDBJ whole genome shotgun (WGS) entry which is preliminary data.</text>
</comment>
<name>A0AAV1QPZ4_9ROSI</name>
<dbReference type="Gene3D" id="2.80.10.50">
    <property type="match status" value="1"/>
</dbReference>
<gene>
    <name evidence="2" type="ORF">DCAF_LOCUS1255</name>
</gene>
<dbReference type="InterPro" id="IPR011065">
    <property type="entry name" value="Kunitz_inhibitor_STI-like_sf"/>
</dbReference>
<feature type="chain" id="PRO_5043516723" evidence="1">
    <location>
        <begin position="27"/>
        <end position="182"/>
    </location>
</feature>
<evidence type="ECO:0000256" key="1">
    <source>
        <dbReference type="SAM" id="SignalP"/>
    </source>
</evidence>
<reference evidence="2 3" key="1">
    <citation type="submission" date="2024-01" db="EMBL/GenBank/DDBJ databases">
        <authorList>
            <person name="Waweru B."/>
        </authorList>
    </citation>
    <scope>NUCLEOTIDE SEQUENCE [LARGE SCALE GENOMIC DNA]</scope>
</reference>
<organism evidence="2 3">
    <name type="scientific">Dovyalis caffra</name>
    <dbReference type="NCBI Taxonomy" id="77055"/>
    <lineage>
        <taxon>Eukaryota</taxon>
        <taxon>Viridiplantae</taxon>
        <taxon>Streptophyta</taxon>
        <taxon>Embryophyta</taxon>
        <taxon>Tracheophyta</taxon>
        <taxon>Spermatophyta</taxon>
        <taxon>Magnoliopsida</taxon>
        <taxon>eudicotyledons</taxon>
        <taxon>Gunneridae</taxon>
        <taxon>Pentapetalae</taxon>
        <taxon>rosids</taxon>
        <taxon>fabids</taxon>
        <taxon>Malpighiales</taxon>
        <taxon>Salicaceae</taxon>
        <taxon>Flacourtieae</taxon>
        <taxon>Dovyalis</taxon>
    </lineage>
</organism>
<keyword evidence="1" id="KW-0732">Signal</keyword>